<evidence type="ECO:0000313" key="7">
    <source>
        <dbReference type="Proteomes" id="UP000176187"/>
    </source>
</evidence>
<feature type="region of interest" description="Disordered" evidence="4">
    <location>
        <begin position="159"/>
        <end position="178"/>
    </location>
</feature>
<dbReference type="PROSITE" id="PS00662">
    <property type="entry name" value="T2SP_E"/>
    <property type="match status" value="1"/>
</dbReference>
<evidence type="ECO:0000256" key="4">
    <source>
        <dbReference type="SAM" id="MobiDB-lite"/>
    </source>
</evidence>
<dbReference type="AlphaFoldDB" id="A0A1F6WUT1"/>
<dbReference type="InterPro" id="IPR007831">
    <property type="entry name" value="T2SS_GspE_N"/>
</dbReference>
<dbReference type="Gene3D" id="3.30.300.160">
    <property type="entry name" value="Type II secretion system, protein E, N-terminal domain"/>
    <property type="match status" value="1"/>
</dbReference>
<feature type="compositionally biased region" description="Basic and acidic residues" evidence="4">
    <location>
        <begin position="169"/>
        <end position="178"/>
    </location>
</feature>
<dbReference type="GO" id="GO:0005886">
    <property type="term" value="C:plasma membrane"/>
    <property type="evidence" value="ECO:0007669"/>
    <property type="project" value="TreeGrafter"/>
</dbReference>
<dbReference type="PANTHER" id="PTHR30258">
    <property type="entry name" value="TYPE II SECRETION SYSTEM PROTEIN GSPE-RELATED"/>
    <property type="match status" value="1"/>
</dbReference>
<organism evidence="6 7">
    <name type="scientific">Candidatus Nomurabacteria bacterium RIFCSPLOWO2_01_FULL_41_12</name>
    <dbReference type="NCBI Taxonomy" id="1801774"/>
    <lineage>
        <taxon>Bacteria</taxon>
        <taxon>Candidatus Nomuraibacteriota</taxon>
    </lineage>
</organism>
<dbReference type="GO" id="GO:0016887">
    <property type="term" value="F:ATP hydrolysis activity"/>
    <property type="evidence" value="ECO:0007669"/>
    <property type="project" value="TreeGrafter"/>
</dbReference>
<dbReference type="Pfam" id="PF05157">
    <property type="entry name" value="MshEN"/>
    <property type="match status" value="1"/>
</dbReference>
<name>A0A1F6WUT1_9BACT</name>
<keyword evidence="2" id="KW-0547">Nucleotide-binding</keyword>
<keyword evidence="3" id="KW-0067">ATP-binding</keyword>
<dbReference type="CDD" id="cd01129">
    <property type="entry name" value="PulE-GspE-like"/>
    <property type="match status" value="1"/>
</dbReference>
<comment type="caution">
    <text evidence="6">The sequence shown here is derived from an EMBL/GenBank/DDBJ whole genome shotgun (WGS) entry which is preliminary data.</text>
</comment>
<reference evidence="6 7" key="1">
    <citation type="journal article" date="2016" name="Nat. Commun.">
        <title>Thousands of microbial genomes shed light on interconnected biogeochemical processes in an aquifer system.</title>
        <authorList>
            <person name="Anantharaman K."/>
            <person name="Brown C.T."/>
            <person name="Hug L.A."/>
            <person name="Sharon I."/>
            <person name="Castelle C.J."/>
            <person name="Probst A.J."/>
            <person name="Thomas B.C."/>
            <person name="Singh A."/>
            <person name="Wilkins M.J."/>
            <person name="Karaoz U."/>
            <person name="Brodie E.L."/>
            <person name="Williams K.H."/>
            <person name="Hubbard S.S."/>
            <person name="Banfield J.F."/>
        </authorList>
    </citation>
    <scope>NUCLEOTIDE SEQUENCE [LARGE SCALE GENOMIC DNA]</scope>
</reference>
<dbReference type="Proteomes" id="UP000176187">
    <property type="component" value="Unassembled WGS sequence"/>
</dbReference>
<sequence length="586" mass="65277">MQIDEEQLKKFILESGLISKSDLDAVLKQAEAKKQKFGNILLTEGKISETDLKRMEAFVLGIPFINLATQKIDFSVLSLIPEPIARNYNIVAYKKSENSLEVAMLDVDDLPVIDFIKKRSGLKILPRLTDTTSIKSMLVQYRKSLEVEFQDIIQKESTALGSASDEESEKTSEKSETELKQMAEDLPVVKIVDSLIIHAVLQNASDIHIEPGEHELTVRYRIDGILHDAMVLDKNAGAGITARIKVLANLKLDEKRLPQDGRFKKEQDGEKISFRVSTLPTFFGEKTVMRILKENTHGFSLETLGFHGEGLERIHASLQQKTGMVLATGPTGSGKTTTLYTMLDILNKPEVNISTVEDPIEYQMPRVNQTQVKPEIGLTFANGLRSLLRQDPDIIMVGEIRDTETAGLAVNASLTGHLVLSTIHTNSAAGAIPRLIDMGILPFLITATVKVIIAQRLVRRLTANKEKYFLSGAEVKNLAKIVDLDRMLSFLKAEKIIGADDTWDKIPFYKAIRVSELEDGYSNRIGMHEVLKITPTIKEMIIKGSSQDDIEIQAKKEGMMTMLEDGVYQAVLGITTLEEVFRVVSE</sequence>
<evidence type="ECO:0000256" key="3">
    <source>
        <dbReference type="ARBA" id="ARBA00022840"/>
    </source>
</evidence>
<dbReference type="InterPro" id="IPR001482">
    <property type="entry name" value="T2SS/T4SS_dom"/>
</dbReference>
<dbReference type="PANTHER" id="PTHR30258:SF1">
    <property type="entry name" value="PROTEIN TRANSPORT PROTEIN HOFB HOMOLOG"/>
    <property type="match status" value="1"/>
</dbReference>
<gene>
    <name evidence="6" type="ORF">A3A05_01705</name>
</gene>
<evidence type="ECO:0000259" key="5">
    <source>
        <dbReference type="PROSITE" id="PS00662"/>
    </source>
</evidence>
<evidence type="ECO:0000256" key="1">
    <source>
        <dbReference type="ARBA" id="ARBA00006611"/>
    </source>
</evidence>
<dbReference type="STRING" id="1801774.A3A05_01705"/>
<dbReference type="GO" id="GO:0005524">
    <property type="term" value="F:ATP binding"/>
    <property type="evidence" value="ECO:0007669"/>
    <property type="project" value="UniProtKB-KW"/>
</dbReference>
<dbReference type="SUPFAM" id="SSF52540">
    <property type="entry name" value="P-loop containing nucleoside triphosphate hydrolases"/>
    <property type="match status" value="1"/>
</dbReference>
<evidence type="ECO:0000313" key="6">
    <source>
        <dbReference type="EMBL" id="OGI85620.1"/>
    </source>
</evidence>
<dbReference type="InterPro" id="IPR037257">
    <property type="entry name" value="T2SS_E_N_sf"/>
</dbReference>
<dbReference type="SUPFAM" id="SSF160246">
    <property type="entry name" value="EspE N-terminal domain-like"/>
    <property type="match status" value="1"/>
</dbReference>
<comment type="similarity">
    <text evidence="1">Belongs to the GSP E family.</text>
</comment>
<protein>
    <recommendedName>
        <fullName evidence="5">Bacterial type II secretion system protein E domain-containing protein</fullName>
    </recommendedName>
</protein>
<dbReference type="Pfam" id="PF00437">
    <property type="entry name" value="T2SSE"/>
    <property type="match status" value="1"/>
</dbReference>
<proteinExistence type="inferred from homology"/>
<dbReference type="Gene3D" id="3.30.450.90">
    <property type="match status" value="1"/>
</dbReference>
<dbReference type="InterPro" id="IPR027417">
    <property type="entry name" value="P-loop_NTPase"/>
</dbReference>
<evidence type="ECO:0000256" key="2">
    <source>
        <dbReference type="ARBA" id="ARBA00022741"/>
    </source>
</evidence>
<feature type="domain" description="Bacterial type II secretion system protein E" evidence="5">
    <location>
        <begin position="388"/>
        <end position="402"/>
    </location>
</feature>
<dbReference type="EMBL" id="MFUY01000027">
    <property type="protein sequence ID" value="OGI85620.1"/>
    <property type="molecule type" value="Genomic_DNA"/>
</dbReference>
<accession>A0A1F6WUT1</accession>
<dbReference type="Gene3D" id="3.40.50.300">
    <property type="entry name" value="P-loop containing nucleotide triphosphate hydrolases"/>
    <property type="match status" value="1"/>
</dbReference>